<dbReference type="AlphaFoldDB" id="E4TRM2"/>
<evidence type="ECO:0000313" key="4">
    <source>
        <dbReference type="Proteomes" id="UP000008720"/>
    </source>
</evidence>
<name>E4TRM2_MARTH</name>
<accession>E4TRM2</accession>
<keyword evidence="2" id="KW-1133">Transmembrane helix</keyword>
<dbReference type="STRING" id="643867.Ftrac_1755"/>
<evidence type="ECO:0000256" key="1">
    <source>
        <dbReference type="SAM" id="MobiDB-lite"/>
    </source>
</evidence>
<dbReference type="Proteomes" id="UP000008720">
    <property type="component" value="Chromosome"/>
</dbReference>
<dbReference type="KEGG" id="mtt:Ftrac_1755"/>
<feature type="compositionally biased region" description="Gly residues" evidence="1">
    <location>
        <begin position="247"/>
        <end position="258"/>
    </location>
</feature>
<dbReference type="OrthoDB" id="1433916at2"/>
<protein>
    <submittedName>
        <fullName evidence="3">Uncharacterized protein</fullName>
    </submittedName>
</protein>
<sequence>MKPNFPKHSCVYKSINILKLYKLASLGLIFFLAFIFSCQENNVEADLPAEVAKNGYIRLEDSEKLNEAFMQAKEFMNRPNHRTNFPFQFSWDMVDQSRVLQIVQKGNGNYSNYTFSIAQQDENNFLNLVLKEKSDGFYAALFKYEYQTDTDSSPTNALQEVNKYNLSGEPLLRYSFGNQFNRRSSSQDCVEDVEVIVEYDCWNSNLGRPCDDAEEVYVIEITSGDCDEGGGDSDGSDWGTPFPDTETGGGTSPGGGSSGDPSSPDDDGGSPSDPGEAEDDLIGLEPPLNGPTPLPECGDGEVRIDGVCVDEVEVRTAILKSILEEDPFALIDIPCEELSQAWKDLAEHKPNQAVKDRVQQLNQESYDIEMQYIEDASGAIVNMDYFPVEITQLPENPATGETFTGREFFNYIRENFADICFNDNTSFGPYNQTEAQRWNSTNYLGTVMRFDIAVSLFGIFPGQQDGSVLCTDQQNQSWIFSTIYTSQDHSHPVSGNRQFGLTANPDGTYTFYTAGVDRVAESFDELVSELPNTAGAFEGGEEIWSSLQNNLKNFINDTENGGTATVGESSIERIDIEELEAVLNGTKSVSDLGCN</sequence>
<reference evidence="3 4" key="1">
    <citation type="journal article" date="2011" name="Stand. Genomic Sci.">
        <title>Complete genome sequence of Marivirga tractuosa type strain (H-43).</title>
        <authorList>
            <person name="Pagani I."/>
            <person name="Chertkov O."/>
            <person name="Lapidus A."/>
            <person name="Lucas S."/>
            <person name="Del Rio T.G."/>
            <person name="Tice H."/>
            <person name="Copeland A."/>
            <person name="Cheng J.F."/>
            <person name="Nolan M."/>
            <person name="Saunders E."/>
            <person name="Pitluck S."/>
            <person name="Held B."/>
            <person name="Goodwin L."/>
            <person name="Liolios K."/>
            <person name="Ovchinikova G."/>
            <person name="Ivanova N."/>
            <person name="Mavromatis K."/>
            <person name="Pati A."/>
            <person name="Chen A."/>
            <person name="Palaniappan K."/>
            <person name="Land M."/>
            <person name="Hauser L."/>
            <person name="Jeffries C.D."/>
            <person name="Detter J.C."/>
            <person name="Han C."/>
            <person name="Tapia R."/>
            <person name="Ngatchou-Djao O.D."/>
            <person name="Rohde M."/>
            <person name="Goker M."/>
            <person name="Spring S."/>
            <person name="Sikorski J."/>
            <person name="Woyke T."/>
            <person name="Bristow J."/>
            <person name="Eisen J.A."/>
            <person name="Markowitz V."/>
            <person name="Hugenholtz P."/>
            <person name="Klenk H.P."/>
            <person name="Kyrpides N.C."/>
        </authorList>
    </citation>
    <scope>NUCLEOTIDE SEQUENCE [LARGE SCALE GENOMIC DNA]</scope>
    <source>
        <strain evidence="4">ATCC 23168 / DSM 4126 / NBRC 15989 / NCIMB 1408 / VKM B-1430 / H-43</strain>
    </source>
</reference>
<organism evidence="3 4">
    <name type="scientific">Marivirga tractuosa (strain ATCC 23168 / DSM 4126 / NBRC 15989 / NCIMB 1408 / VKM B-1430 / H-43)</name>
    <name type="common">Microscilla tractuosa</name>
    <name type="synonym">Flexibacter tractuosus</name>
    <dbReference type="NCBI Taxonomy" id="643867"/>
    <lineage>
        <taxon>Bacteria</taxon>
        <taxon>Pseudomonadati</taxon>
        <taxon>Bacteroidota</taxon>
        <taxon>Cytophagia</taxon>
        <taxon>Cytophagales</taxon>
        <taxon>Marivirgaceae</taxon>
        <taxon>Marivirga</taxon>
    </lineage>
</organism>
<feature type="transmembrane region" description="Helical" evidence="2">
    <location>
        <begin position="20"/>
        <end position="37"/>
    </location>
</feature>
<evidence type="ECO:0000256" key="2">
    <source>
        <dbReference type="SAM" id="Phobius"/>
    </source>
</evidence>
<proteinExistence type="predicted"/>
<keyword evidence="4" id="KW-1185">Reference proteome</keyword>
<dbReference type="eggNOG" id="ENOG5030Y3X">
    <property type="taxonomic scope" value="Bacteria"/>
</dbReference>
<dbReference type="HOGENOM" id="CLU_458425_0_0_10"/>
<gene>
    <name evidence="3" type="ordered locus">Ftrac_1755</name>
</gene>
<evidence type="ECO:0000313" key="3">
    <source>
        <dbReference type="EMBL" id="ADR21743.1"/>
    </source>
</evidence>
<dbReference type="RefSeq" id="WP_013453890.1">
    <property type="nucleotide sequence ID" value="NC_014759.1"/>
</dbReference>
<keyword evidence="2" id="KW-0812">Transmembrane</keyword>
<feature type="region of interest" description="Disordered" evidence="1">
    <location>
        <begin position="223"/>
        <end position="297"/>
    </location>
</feature>
<dbReference type="EMBL" id="CP002349">
    <property type="protein sequence ID" value="ADR21743.1"/>
    <property type="molecule type" value="Genomic_DNA"/>
</dbReference>
<feature type="compositionally biased region" description="Acidic residues" evidence="1">
    <location>
        <begin position="225"/>
        <end position="235"/>
    </location>
</feature>
<keyword evidence="2" id="KW-0472">Membrane</keyword>